<dbReference type="GO" id="GO:0015279">
    <property type="term" value="F:store-operated calcium channel activity"/>
    <property type="evidence" value="ECO:0007669"/>
    <property type="project" value="TreeGrafter"/>
</dbReference>
<feature type="transmembrane region" description="Helical" evidence="9">
    <location>
        <begin position="674"/>
        <end position="693"/>
    </location>
</feature>
<keyword evidence="7" id="KW-0407">Ion channel</keyword>
<evidence type="ECO:0000256" key="3">
    <source>
        <dbReference type="ARBA" id="ARBA00022692"/>
    </source>
</evidence>
<dbReference type="InterPro" id="IPR005821">
    <property type="entry name" value="Ion_trans_dom"/>
</dbReference>
<evidence type="ECO:0000256" key="4">
    <source>
        <dbReference type="ARBA" id="ARBA00022989"/>
    </source>
</evidence>
<feature type="compositionally biased region" description="Gly residues" evidence="8">
    <location>
        <begin position="1433"/>
        <end position="1452"/>
    </location>
</feature>
<feature type="region of interest" description="Disordered" evidence="8">
    <location>
        <begin position="203"/>
        <end position="266"/>
    </location>
</feature>
<feature type="transmembrane region" description="Helical" evidence="9">
    <location>
        <begin position="760"/>
        <end position="782"/>
    </location>
</feature>
<comment type="subcellular location">
    <subcellularLocation>
        <location evidence="1">Membrane</location>
        <topology evidence="1">Multi-pass membrane protein</topology>
    </subcellularLocation>
</comment>
<feature type="region of interest" description="Disordered" evidence="8">
    <location>
        <begin position="1031"/>
        <end position="1052"/>
    </location>
</feature>
<gene>
    <name evidence="11" type="ORF">HXX76_001475</name>
</gene>
<feature type="transmembrane region" description="Helical" evidence="9">
    <location>
        <begin position="1351"/>
        <end position="1372"/>
    </location>
</feature>
<evidence type="ECO:0000256" key="7">
    <source>
        <dbReference type="ARBA" id="ARBA00023303"/>
    </source>
</evidence>
<feature type="compositionally biased region" description="Basic and acidic residues" evidence="8">
    <location>
        <begin position="1695"/>
        <end position="1704"/>
    </location>
</feature>
<dbReference type="GO" id="GO:0034703">
    <property type="term" value="C:cation channel complex"/>
    <property type="evidence" value="ECO:0007669"/>
    <property type="project" value="TreeGrafter"/>
</dbReference>
<dbReference type="GO" id="GO:0051480">
    <property type="term" value="P:regulation of cytosolic calcium ion concentration"/>
    <property type="evidence" value="ECO:0007669"/>
    <property type="project" value="TreeGrafter"/>
</dbReference>
<dbReference type="PANTHER" id="PTHR10117">
    <property type="entry name" value="TRANSIENT RECEPTOR POTENTIAL CHANNEL"/>
    <property type="match status" value="1"/>
</dbReference>
<evidence type="ECO:0000256" key="1">
    <source>
        <dbReference type="ARBA" id="ARBA00004141"/>
    </source>
</evidence>
<keyword evidence="4 9" id="KW-1133">Transmembrane helix</keyword>
<feature type="domain" description="Ion transport" evidence="10">
    <location>
        <begin position="698"/>
        <end position="888"/>
    </location>
</feature>
<feature type="region of interest" description="Disordered" evidence="8">
    <location>
        <begin position="477"/>
        <end position="500"/>
    </location>
</feature>
<keyword evidence="5" id="KW-0406">Ion transport</keyword>
<feature type="region of interest" description="Disordered" evidence="8">
    <location>
        <begin position="1119"/>
        <end position="1164"/>
    </location>
</feature>
<evidence type="ECO:0000313" key="12">
    <source>
        <dbReference type="Proteomes" id="UP000650467"/>
    </source>
</evidence>
<feature type="region of interest" description="Disordered" evidence="8">
    <location>
        <begin position="1633"/>
        <end position="1787"/>
    </location>
</feature>
<evidence type="ECO:0000256" key="5">
    <source>
        <dbReference type="ARBA" id="ARBA00023065"/>
    </source>
</evidence>
<feature type="transmembrane region" description="Helical" evidence="9">
    <location>
        <begin position="705"/>
        <end position="727"/>
    </location>
</feature>
<feature type="transmembrane region" description="Helical" evidence="9">
    <location>
        <begin position="794"/>
        <end position="813"/>
    </location>
</feature>
<comment type="caution">
    <text evidence="11">The sequence shown here is derived from an EMBL/GenBank/DDBJ whole genome shotgun (WGS) entry which is preliminary data.</text>
</comment>
<dbReference type="InterPro" id="IPR002153">
    <property type="entry name" value="TRPC_channel"/>
</dbReference>
<protein>
    <recommendedName>
        <fullName evidence="10">Ion transport domain-containing protein</fullName>
    </recommendedName>
</protein>
<feature type="compositionally biased region" description="Gly residues" evidence="8">
    <location>
        <begin position="203"/>
        <end position="217"/>
    </location>
</feature>
<dbReference type="EMBL" id="JAEHOC010000002">
    <property type="protein sequence ID" value="KAG2444731.1"/>
    <property type="molecule type" value="Genomic_DNA"/>
</dbReference>
<dbReference type="Proteomes" id="UP000650467">
    <property type="component" value="Unassembled WGS sequence"/>
</dbReference>
<dbReference type="GO" id="GO:0005886">
    <property type="term" value="C:plasma membrane"/>
    <property type="evidence" value="ECO:0007669"/>
    <property type="project" value="TreeGrafter"/>
</dbReference>
<accession>A0A835WC84</accession>
<dbReference type="OrthoDB" id="544666at2759"/>
<keyword evidence="3 9" id="KW-0812">Transmembrane</keyword>
<evidence type="ECO:0000313" key="11">
    <source>
        <dbReference type="EMBL" id="KAG2444731.1"/>
    </source>
</evidence>
<organism evidence="11 12">
    <name type="scientific">Chlamydomonas incerta</name>
    <dbReference type="NCBI Taxonomy" id="51695"/>
    <lineage>
        <taxon>Eukaryota</taxon>
        <taxon>Viridiplantae</taxon>
        <taxon>Chlorophyta</taxon>
        <taxon>core chlorophytes</taxon>
        <taxon>Chlorophyceae</taxon>
        <taxon>CS clade</taxon>
        <taxon>Chlamydomonadales</taxon>
        <taxon>Chlamydomonadaceae</taxon>
        <taxon>Chlamydomonas</taxon>
    </lineage>
</organism>
<keyword evidence="2" id="KW-0813">Transport</keyword>
<feature type="transmembrane region" description="Helical" evidence="9">
    <location>
        <begin position="860"/>
        <end position="884"/>
    </location>
</feature>
<evidence type="ECO:0000256" key="2">
    <source>
        <dbReference type="ARBA" id="ARBA00022448"/>
    </source>
</evidence>
<evidence type="ECO:0000256" key="6">
    <source>
        <dbReference type="ARBA" id="ARBA00023136"/>
    </source>
</evidence>
<name>A0A835WC84_CHLIN</name>
<dbReference type="Pfam" id="PF00520">
    <property type="entry name" value="Ion_trans"/>
    <property type="match status" value="1"/>
</dbReference>
<feature type="compositionally biased region" description="Low complexity" evidence="8">
    <location>
        <begin position="1147"/>
        <end position="1156"/>
    </location>
</feature>
<keyword evidence="6 9" id="KW-0472">Membrane</keyword>
<evidence type="ECO:0000256" key="8">
    <source>
        <dbReference type="SAM" id="MobiDB-lite"/>
    </source>
</evidence>
<feature type="compositionally biased region" description="Gly residues" evidence="8">
    <location>
        <begin position="1738"/>
        <end position="1748"/>
    </location>
</feature>
<evidence type="ECO:0000259" key="10">
    <source>
        <dbReference type="Pfam" id="PF00520"/>
    </source>
</evidence>
<feature type="transmembrane region" description="Helical" evidence="9">
    <location>
        <begin position="905"/>
        <end position="927"/>
    </location>
</feature>
<proteinExistence type="predicted"/>
<feature type="region of interest" description="Disordered" evidence="8">
    <location>
        <begin position="1397"/>
        <end position="1460"/>
    </location>
</feature>
<feature type="transmembrane region" description="Helical" evidence="9">
    <location>
        <begin position="969"/>
        <end position="1001"/>
    </location>
</feature>
<sequence length="1862" mass="190203">MKVLAVMSQQYNALHAAHLRIWERRELCLPGQVYRFGGTEGSQMITDMTYLLAWRPLSDEDVAILHKAAAAPAAPPGFGLGGKGLALGGGGGEGKGVAAAWKDGVAGGKLAATAASAVGGAGGSGEGDPLDKAEAVVGVLAAARRMGGGSVGALTPADERLLRQSRNQCLQAMVESVLLDDLEHLVRACDVYSRLNPDGHAGAGGGAGGGGGGGGAGRSAARSPSRGHGHGAWGAGGHASLAASRDMGASSAPPSAHPSRVGGRGLARGPEAEAAAIVEAAAAAAAVKGHVFWMRGVGGNSLADIVSKMSPLEPRPSFLTVAGLPLTAVAAERSCQPRLLLHLGAEVNMYALRYILMTYRAMPGYGYHNVKHFCLSYIYHNRNPLSSTLSIARVLDDLARYNSAKTKEWRLLARRLRTLGLWLVEALVKLELEQMAALEEGSEAAAAAAGGAGGAAAAAGGGGGGGPGAAAVPGLGETAGGTLGGQSDAHNGLGTMPAAATLGQTGGAERAGAGGGRFVGGGGATHLNGQLLPTVADVLTPRGAVITINDQSPLQVAYETTDLDFMSTGIVQSFLQEKWLGADYIANALQDRGTSIHTGDHHLILRVLESAGFVGALGSEFVKYISWLNHIVIVAARPFFDSPRGRWVFRLLCEVFFLYIFHKVQLSGGHGALGWQHLVLAVYVASQVADEMLEAVYRYHGNLRVYFNSGFNLIEVACILLLAASGVCKVAMWSLPGGAANAAYADVATAKDFLYNSTSIFVWCRLLQYIVPLYEGVGAYLCILTKMTREVLKFAVPGVIIMTGVAFTLLATFRDRDVEKLNSFTEVMLLLFRTFLGETMFEVLEGETDKQYNLYANVLVLLYTVAATVVLANLLIALISFHFQPTKVEAQSKFHMAQILAHYEFMVEHQLLGAPFSVTQLLAAYLLPSGWRPMAPTDTAHRYGIMPMDGRYESRTKRLFPTGSREIPYLIYLLTLYPLMLVTCWALWILAAPYCIAYFGLYGYRRWTSMRDGASSGRSASMRHEEEPIRYGPSMVLSSGGPSKGAGSRRMSASAAAAAMGSRKVPGGAGAGGVPPSPGGIRTGSVSFGRIFLRQVTRLKLGAAAVVPADVPPTPSVATGAAVAPPPAPGAAKAAPGEQVEEEDAAAEAAAAAAAREPPPHPPRAITMMRRRVRVAPEPTEVIHIERSANSATGGKAATGAGASSMGMGMGMSVGVGGGDDDDQYKMIEQLEDLGDPRKVAMAAIQQRAARRSSEGGGGGPDGDGADLLHRISANGGVGAADLLPGGGGGGGGLVQRSGHSQRTVTGGGAGEAQYEEWDNLQVATEVVGLAYRALVFCVTVPFWLLAGGALYLLGLLGLMSGLWLGLAQWLAKLGFTSYQVVAGWLQGWFGIKPRYADPSHHDPGQTSSSRPGSAAHAHHSSAGRRADVTVGHHGGVAAGGGGSGGGRGSGSGHCAPPDSRHLPSGHLWVRDYQAGLAYGGQVLTVADVTRALLKSEFSAKDAALAQAGPVHERGKAGAAAAASAAAAAHANAASAAASAAKAAAWVAGGGGGGSMMYAASYTGQFGAGGGGGGALGGPGSVADTESVYGQDLNARVPSRVGSRVGFRRGSVTSAGPAEQPGHAASLAGHATLLSRQGGGGGDSGSRTSVGGEEEEQEDEGRSELAFGNEEGSEDERHAQSHRREHGGDAMADTAAEHGTREHGVPGSHRGGAGGYQQPGGAGLGGGPDGREEPAGQGLHGGGGGGGDMRTRAAIAIDVDSGTDQDGGAGGAGGFGAAGRAHGEERLSGEELTLGGRAHAAAAAAAAGRGLAAGFGSGLGSGRTFEELSGILLGSNVSLPDVAALASDRSSSMLPNAASGGE</sequence>
<reference evidence="11" key="1">
    <citation type="journal article" date="2020" name="bioRxiv">
        <title>Comparative genomics of Chlamydomonas.</title>
        <authorList>
            <person name="Craig R.J."/>
            <person name="Hasan A.R."/>
            <person name="Ness R.W."/>
            <person name="Keightley P.D."/>
        </authorList>
    </citation>
    <scope>NUCLEOTIDE SEQUENCE</scope>
    <source>
        <strain evidence="11">SAG 7.73</strain>
    </source>
</reference>
<evidence type="ECO:0000256" key="9">
    <source>
        <dbReference type="SAM" id="Phobius"/>
    </source>
</evidence>
<feature type="compositionally biased region" description="Gly residues" evidence="8">
    <location>
        <begin position="1709"/>
        <end position="1728"/>
    </location>
</feature>
<feature type="compositionally biased region" description="Gly residues" evidence="8">
    <location>
        <begin position="1765"/>
        <end position="1777"/>
    </location>
</feature>
<feature type="compositionally biased region" description="Acidic residues" evidence="8">
    <location>
        <begin position="1652"/>
        <end position="1661"/>
    </location>
</feature>
<feature type="region of interest" description="Disordered" evidence="8">
    <location>
        <begin position="1245"/>
        <end position="1267"/>
    </location>
</feature>
<keyword evidence="12" id="KW-1185">Reference proteome</keyword>
<dbReference type="PANTHER" id="PTHR10117:SF54">
    <property type="entry name" value="TRANSIENT RECEPTOR POTENTIAL-GAMMA PROTEIN"/>
    <property type="match status" value="1"/>
</dbReference>
<dbReference type="GO" id="GO:0070679">
    <property type="term" value="F:inositol 1,4,5 trisphosphate binding"/>
    <property type="evidence" value="ECO:0007669"/>
    <property type="project" value="TreeGrafter"/>
</dbReference>
<feature type="compositionally biased region" description="Low complexity" evidence="8">
    <location>
        <begin position="249"/>
        <end position="259"/>
    </location>
</feature>